<feature type="region of interest" description="Disordered" evidence="1">
    <location>
        <begin position="201"/>
        <end position="261"/>
    </location>
</feature>
<dbReference type="HOGENOM" id="CLU_980665_0_0_1"/>
<dbReference type="AlphaFoldDB" id="A0A066V8H8"/>
<gene>
    <name evidence="2" type="ORF">K437DRAFT_53205</name>
</gene>
<organism evidence="2 3">
    <name type="scientific">Tilletiaria anomala (strain ATCC 24038 / CBS 436.72 / UBC 951)</name>
    <dbReference type="NCBI Taxonomy" id="1037660"/>
    <lineage>
        <taxon>Eukaryota</taxon>
        <taxon>Fungi</taxon>
        <taxon>Dikarya</taxon>
        <taxon>Basidiomycota</taxon>
        <taxon>Ustilaginomycotina</taxon>
        <taxon>Exobasidiomycetes</taxon>
        <taxon>Georgefischeriales</taxon>
        <taxon>Tilletiariaceae</taxon>
        <taxon>Tilletiaria</taxon>
    </lineage>
</organism>
<feature type="compositionally biased region" description="Basic and acidic residues" evidence="1">
    <location>
        <begin position="235"/>
        <end position="258"/>
    </location>
</feature>
<comment type="caution">
    <text evidence="2">The sequence shown here is derived from an EMBL/GenBank/DDBJ whole genome shotgun (WGS) entry which is preliminary data.</text>
</comment>
<evidence type="ECO:0000256" key="1">
    <source>
        <dbReference type="SAM" id="MobiDB-lite"/>
    </source>
</evidence>
<reference evidence="2 3" key="1">
    <citation type="submission" date="2014-05" db="EMBL/GenBank/DDBJ databases">
        <title>Draft genome sequence of a rare smut relative, Tilletiaria anomala UBC 951.</title>
        <authorList>
            <consortium name="DOE Joint Genome Institute"/>
            <person name="Toome M."/>
            <person name="Kuo A."/>
            <person name="Henrissat B."/>
            <person name="Lipzen A."/>
            <person name="Tritt A."/>
            <person name="Yoshinaga Y."/>
            <person name="Zane M."/>
            <person name="Barry K."/>
            <person name="Grigoriev I.V."/>
            <person name="Spatafora J.W."/>
            <person name="Aimea M.C."/>
        </authorList>
    </citation>
    <scope>NUCLEOTIDE SEQUENCE [LARGE SCALE GENOMIC DNA]</scope>
    <source>
        <strain evidence="2 3">UBC 951</strain>
    </source>
</reference>
<dbReference type="InParanoid" id="A0A066V8H8"/>
<sequence length="284" mass="30464">MYRPDFGSRLSKSIWTAASGEHVGGLLIVRSYDAAASMQRPKYVGKRTSRASLGGEWIRDNVQLGTEDAQDPHAPGGEEYDSAPTPASEPERTWDEAGNASGVNNLSCEPNPMRLMEQATRPFCDTSQQATKGKVAAAVKSQTMNADDTAALIEPDSTAGANNKGQSSLSSGFKNVVARRIRKIAESADERLAQQVPAFVEGSAGSDRKDACVSSKGDGAREEEVKKPLNTHRGQGRDETERVDSPARAEDLREHPLTDSDAEPLVLNLALHGIGQQLATSVEY</sequence>
<dbReference type="GeneID" id="25267582"/>
<accession>A0A066V8H8</accession>
<dbReference type="OrthoDB" id="69269at2759"/>
<evidence type="ECO:0000313" key="3">
    <source>
        <dbReference type="Proteomes" id="UP000027361"/>
    </source>
</evidence>
<proteinExistence type="predicted"/>
<feature type="compositionally biased region" description="Basic and acidic residues" evidence="1">
    <location>
        <begin position="218"/>
        <end position="227"/>
    </location>
</feature>
<keyword evidence="3" id="KW-1185">Reference proteome</keyword>
<feature type="region of interest" description="Disordered" evidence="1">
    <location>
        <begin position="61"/>
        <end position="106"/>
    </location>
</feature>
<evidence type="ECO:0000313" key="2">
    <source>
        <dbReference type="EMBL" id="KDN36598.1"/>
    </source>
</evidence>
<dbReference type="EMBL" id="JMSN01000163">
    <property type="protein sequence ID" value="KDN36598.1"/>
    <property type="molecule type" value="Genomic_DNA"/>
</dbReference>
<dbReference type="RefSeq" id="XP_013240110.1">
    <property type="nucleotide sequence ID" value="XM_013384656.1"/>
</dbReference>
<protein>
    <submittedName>
        <fullName evidence="2">Uncharacterized protein</fullName>
    </submittedName>
</protein>
<dbReference type="Proteomes" id="UP000027361">
    <property type="component" value="Unassembled WGS sequence"/>
</dbReference>
<name>A0A066V8H8_TILAU</name>